<dbReference type="RefSeq" id="WP_062827818.1">
    <property type="nucleotide sequence ID" value="NZ_BCSX01000011.1"/>
</dbReference>
<sequence length="493" mass="52890">MAPRIQVRAASKEFLGIPALEDVSFHLDEGEILALVGENGAGKSTLIRILSGAHQPSSGTIEIDGRVVTIDSPKTAERLGIATVYQELSLFPQLSVAENLLFSSFPDRARVRWRHVREEAAKFLAELGLGVPVEATVASLSIAEKQMLEIAKALHRNARILILDEPTAVLGGSDVDHLLELVRGLARKGVSVIFVSHRLDEVFGLADRYLVLKDGRVSGEGPLAQTSHDQLVSLMVGREFRHKTGENRSEPGDVVLDVDSISRQGVLSDISFCVHAGEVVGIAGLRGAGRTELARAIYGADPLDAGTVRMNGKPLTLNPRAAIEAGIGLVPEERKSQGLFTSLSTAANIPVAWFAKAGTKFSTSGRERALALNYKRRLHIKVSDVGAPVATLSGGNQQKVVLAKWLQAGVQLLILDEPTRGIDIGAKQEIYEMISDLCRSGLAVLVISSELPEVIALSHRVLVMHRGAIAAELSNAEATEERIMHFAVGGMKP</sequence>
<dbReference type="CDD" id="cd03215">
    <property type="entry name" value="ABC_Carb_Monos_II"/>
    <property type="match status" value="1"/>
</dbReference>
<dbReference type="InterPro" id="IPR027417">
    <property type="entry name" value="P-loop_NTPase"/>
</dbReference>
<reference evidence="7" key="2">
    <citation type="submission" date="2016-02" db="EMBL/GenBank/DDBJ databases">
        <title>Draft genome sequence of five rapidly growing Mycobacterium species.</title>
        <authorList>
            <person name="Katahira K."/>
            <person name="Gotou Y."/>
            <person name="Iida K."/>
            <person name="Ogura Y."/>
            <person name="Hayashi T."/>
        </authorList>
    </citation>
    <scope>NUCLEOTIDE SEQUENCE [LARGE SCALE GENOMIC DNA]</scope>
    <source>
        <strain evidence="7">JCM15654</strain>
    </source>
</reference>
<dbReference type="InterPro" id="IPR003593">
    <property type="entry name" value="AAA+_ATPase"/>
</dbReference>
<dbReference type="InterPro" id="IPR017871">
    <property type="entry name" value="ABC_transporter-like_CS"/>
</dbReference>
<keyword evidence="4" id="KW-0067">ATP-binding</keyword>
<dbReference type="AlphaFoldDB" id="A0A100VVF8"/>
<evidence type="ECO:0000256" key="3">
    <source>
        <dbReference type="ARBA" id="ARBA00022741"/>
    </source>
</evidence>
<feature type="domain" description="ABC transporter" evidence="5">
    <location>
        <begin position="249"/>
        <end position="491"/>
    </location>
</feature>
<comment type="caution">
    <text evidence="6">The sequence shown here is derived from an EMBL/GenBank/DDBJ whole genome shotgun (WGS) entry which is preliminary data.</text>
</comment>
<dbReference type="STRING" id="146020.RMCB_0902"/>
<keyword evidence="2" id="KW-0677">Repeat</keyword>
<evidence type="ECO:0000313" key="7">
    <source>
        <dbReference type="Proteomes" id="UP000069620"/>
    </source>
</evidence>
<evidence type="ECO:0000256" key="4">
    <source>
        <dbReference type="ARBA" id="ARBA00022840"/>
    </source>
</evidence>
<dbReference type="SUPFAM" id="SSF52540">
    <property type="entry name" value="P-loop containing nucleoside triphosphate hydrolases"/>
    <property type="match status" value="2"/>
</dbReference>
<keyword evidence="1" id="KW-0813">Transport</keyword>
<keyword evidence="6" id="KW-0762">Sugar transport</keyword>
<organism evidence="6 7">
    <name type="scientific">Mycolicibacterium brisbanense</name>
    <dbReference type="NCBI Taxonomy" id="146020"/>
    <lineage>
        <taxon>Bacteria</taxon>
        <taxon>Bacillati</taxon>
        <taxon>Actinomycetota</taxon>
        <taxon>Actinomycetes</taxon>
        <taxon>Mycobacteriales</taxon>
        <taxon>Mycobacteriaceae</taxon>
        <taxon>Mycolicibacterium</taxon>
    </lineage>
</organism>
<dbReference type="SMART" id="SM00382">
    <property type="entry name" value="AAA"/>
    <property type="match status" value="2"/>
</dbReference>
<proteinExistence type="predicted"/>
<dbReference type="PROSITE" id="PS50893">
    <property type="entry name" value="ABC_TRANSPORTER_2"/>
    <property type="match status" value="2"/>
</dbReference>
<name>A0A100VVF8_9MYCO</name>
<dbReference type="Proteomes" id="UP000069620">
    <property type="component" value="Unassembled WGS sequence"/>
</dbReference>
<dbReference type="Pfam" id="PF00005">
    <property type="entry name" value="ABC_tran"/>
    <property type="match status" value="2"/>
</dbReference>
<keyword evidence="3" id="KW-0547">Nucleotide-binding</keyword>
<protein>
    <submittedName>
        <fullName evidence="6">ABC-type sugar transport system, ATPase component</fullName>
    </submittedName>
</protein>
<dbReference type="GO" id="GO:0016887">
    <property type="term" value="F:ATP hydrolysis activity"/>
    <property type="evidence" value="ECO:0007669"/>
    <property type="project" value="InterPro"/>
</dbReference>
<dbReference type="EMBL" id="BCSX01000011">
    <property type="protein sequence ID" value="GAS86806.1"/>
    <property type="molecule type" value="Genomic_DNA"/>
</dbReference>
<dbReference type="Gene3D" id="3.40.50.300">
    <property type="entry name" value="P-loop containing nucleotide triphosphate hydrolases"/>
    <property type="match status" value="2"/>
</dbReference>
<dbReference type="PANTHER" id="PTHR43790:SF9">
    <property type="entry name" value="GALACTOFURANOSE TRANSPORTER ATP-BINDING PROTEIN YTFR"/>
    <property type="match status" value="1"/>
</dbReference>
<dbReference type="PROSITE" id="PS00211">
    <property type="entry name" value="ABC_TRANSPORTER_1"/>
    <property type="match status" value="1"/>
</dbReference>
<accession>A0A100VVF8</accession>
<evidence type="ECO:0000256" key="1">
    <source>
        <dbReference type="ARBA" id="ARBA00022448"/>
    </source>
</evidence>
<evidence type="ECO:0000256" key="2">
    <source>
        <dbReference type="ARBA" id="ARBA00022737"/>
    </source>
</evidence>
<dbReference type="InterPro" id="IPR003439">
    <property type="entry name" value="ABC_transporter-like_ATP-bd"/>
</dbReference>
<dbReference type="CDD" id="cd03216">
    <property type="entry name" value="ABC_Carb_Monos_I"/>
    <property type="match status" value="1"/>
</dbReference>
<reference evidence="7" key="1">
    <citation type="journal article" date="2016" name="Genome Announc.">
        <title>Draft Genome Sequences of Five Rapidly Growing Mycobacterium Species, M. thermoresistibile, M. fortuitum subsp. acetamidolyticum, M. canariasense, M. brisbanense, and M. novocastrense.</title>
        <authorList>
            <person name="Katahira K."/>
            <person name="Ogura Y."/>
            <person name="Gotoh Y."/>
            <person name="Hayashi T."/>
        </authorList>
    </citation>
    <scope>NUCLEOTIDE SEQUENCE [LARGE SCALE GENOMIC DNA]</scope>
    <source>
        <strain evidence="7">JCM15654</strain>
    </source>
</reference>
<dbReference type="PANTHER" id="PTHR43790">
    <property type="entry name" value="CARBOHYDRATE TRANSPORT ATP-BINDING PROTEIN MG119-RELATED"/>
    <property type="match status" value="1"/>
</dbReference>
<keyword evidence="7" id="KW-1185">Reference proteome</keyword>
<gene>
    <name evidence="6" type="ORF">RMCB_0902</name>
</gene>
<evidence type="ECO:0000259" key="5">
    <source>
        <dbReference type="PROSITE" id="PS50893"/>
    </source>
</evidence>
<feature type="domain" description="ABC transporter" evidence="5">
    <location>
        <begin position="5"/>
        <end position="239"/>
    </location>
</feature>
<dbReference type="InterPro" id="IPR050107">
    <property type="entry name" value="ABC_carbohydrate_import_ATPase"/>
</dbReference>
<evidence type="ECO:0000313" key="6">
    <source>
        <dbReference type="EMBL" id="GAS86806.1"/>
    </source>
</evidence>
<dbReference type="OrthoDB" id="7757085at2"/>
<dbReference type="GO" id="GO:0005524">
    <property type="term" value="F:ATP binding"/>
    <property type="evidence" value="ECO:0007669"/>
    <property type="project" value="UniProtKB-KW"/>
</dbReference>